<feature type="transmembrane region" description="Helical" evidence="6">
    <location>
        <begin position="29"/>
        <end position="50"/>
    </location>
</feature>
<feature type="transmembrane region" description="Helical" evidence="6">
    <location>
        <begin position="229"/>
        <end position="247"/>
    </location>
</feature>
<protein>
    <recommendedName>
        <fullName evidence="7">EamA domain-containing protein</fullName>
    </recommendedName>
</protein>
<evidence type="ECO:0000259" key="7">
    <source>
        <dbReference type="Pfam" id="PF00892"/>
    </source>
</evidence>
<dbReference type="PANTHER" id="PTHR32322:SF2">
    <property type="entry name" value="EAMA DOMAIN-CONTAINING PROTEIN"/>
    <property type="match status" value="1"/>
</dbReference>
<dbReference type="EMBL" id="MFZI01000081">
    <property type="protein sequence ID" value="OGK17691.1"/>
    <property type="molecule type" value="Genomic_DNA"/>
</dbReference>
<comment type="similarity">
    <text evidence="2">Belongs to the EamA transporter family.</text>
</comment>
<evidence type="ECO:0000256" key="6">
    <source>
        <dbReference type="SAM" id="Phobius"/>
    </source>
</evidence>
<keyword evidence="5 6" id="KW-0472">Membrane</keyword>
<name>A0A1F7GFK4_9BACT</name>
<evidence type="ECO:0000313" key="8">
    <source>
        <dbReference type="EMBL" id="OGK17691.1"/>
    </source>
</evidence>
<dbReference type="GO" id="GO:0016020">
    <property type="term" value="C:membrane"/>
    <property type="evidence" value="ECO:0007669"/>
    <property type="project" value="UniProtKB-SubCell"/>
</dbReference>
<feature type="domain" description="EamA" evidence="7">
    <location>
        <begin position="113"/>
        <end position="247"/>
    </location>
</feature>
<dbReference type="InterPro" id="IPR000620">
    <property type="entry name" value="EamA_dom"/>
</dbReference>
<feature type="transmembrane region" description="Helical" evidence="6">
    <location>
        <begin position="204"/>
        <end position="223"/>
    </location>
</feature>
<dbReference type="SUPFAM" id="SSF103481">
    <property type="entry name" value="Multidrug resistance efflux transporter EmrE"/>
    <property type="match status" value="2"/>
</dbReference>
<proteinExistence type="inferred from homology"/>
<dbReference type="Pfam" id="PF00892">
    <property type="entry name" value="EamA"/>
    <property type="match status" value="2"/>
</dbReference>
<sequence length="258" mass="28418">MASVVTVVFFYKKIRLKAFLNASPQTIKWVLLTGVIGFGFKAILLTFGLINTKLLNVSSIDSLTPLVVYFYSLFLFKTKFDIRLLSFILISIYGVLVVSTKSLIPIISQFGIGELFITISLFAGAVSIVGRKVLVGKLNNFEIAAYTYILAGLFVFLLTPIFGERFIFFNLNVKVSGLLLFSALCSSLGAILINYALTKLEATLVSQILLTKVIFSLALGFILFRELPLTIELLGSGIIALGVYLSNSDRSLIKEKKI</sequence>
<dbReference type="PANTHER" id="PTHR32322">
    <property type="entry name" value="INNER MEMBRANE TRANSPORTER"/>
    <property type="match status" value="1"/>
</dbReference>
<evidence type="ECO:0000256" key="3">
    <source>
        <dbReference type="ARBA" id="ARBA00022692"/>
    </source>
</evidence>
<dbReference type="Proteomes" id="UP000177026">
    <property type="component" value="Unassembled WGS sequence"/>
</dbReference>
<dbReference type="AlphaFoldDB" id="A0A1F7GFK4"/>
<dbReference type="InterPro" id="IPR050638">
    <property type="entry name" value="AA-Vitamin_Transporters"/>
</dbReference>
<feature type="domain" description="EamA" evidence="7">
    <location>
        <begin position="11"/>
        <end position="100"/>
    </location>
</feature>
<accession>A0A1F7GFK4</accession>
<feature type="transmembrane region" description="Helical" evidence="6">
    <location>
        <begin position="83"/>
        <end position="104"/>
    </location>
</feature>
<organism evidence="8 9">
    <name type="scientific">Candidatus Roizmanbacteria bacterium RIFCSPHIGHO2_01_FULL_39_8</name>
    <dbReference type="NCBI Taxonomy" id="1802033"/>
    <lineage>
        <taxon>Bacteria</taxon>
        <taxon>Candidatus Roizmaniibacteriota</taxon>
    </lineage>
</organism>
<keyword evidence="3 6" id="KW-0812">Transmembrane</keyword>
<comment type="subcellular location">
    <subcellularLocation>
        <location evidence="1">Membrane</location>
        <topology evidence="1">Multi-pass membrane protein</topology>
    </subcellularLocation>
</comment>
<evidence type="ECO:0000256" key="1">
    <source>
        <dbReference type="ARBA" id="ARBA00004141"/>
    </source>
</evidence>
<evidence type="ECO:0000256" key="5">
    <source>
        <dbReference type="ARBA" id="ARBA00023136"/>
    </source>
</evidence>
<feature type="transmembrane region" description="Helical" evidence="6">
    <location>
        <begin position="175"/>
        <end position="197"/>
    </location>
</feature>
<feature type="transmembrane region" description="Helical" evidence="6">
    <location>
        <begin position="143"/>
        <end position="163"/>
    </location>
</feature>
<evidence type="ECO:0000256" key="2">
    <source>
        <dbReference type="ARBA" id="ARBA00007362"/>
    </source>
</evidence>
<gene>
    <name evidence="8" type="ORF">A2866_05920</name>
</gene>
<evidence type="ECO:0000313" key="9">
    <source>
        <dbReference type="Proteomes" id="UP000177026"/>
    </source>
</evidence>
<dbReference type="InterPro" id="IPR037185">
    <property type="entry name" value="EmrE-like"/>
</dbReference>
<reference evidence="8 9" key="1">
    <citation type="journal article" date="2016" name="Nat. Commun.">
        <title>Thousands of microbial genomes shed light on interconnected biogeochemical processes in an aquifer system.</title>
        <authorList>
            <person name="Anantharaman K."/>
            <person name="Brown C.T."/>
            <person name="Hug L.A."/>
            <person name="Sharon I."/>
            <person name="Castelle C.J."/>
            <person name="Probst A.J."/>
            <person name="Thomas B.C."/>
            <person name="Singh A."/>
            <person name="Wilkins M.J."/>
            <person name="Karaoz U."/>
            <person name="Brodie E.L."/>
            <person name="Williams K.H."/>
            <person name="Hubbard S.S."/>
            <person name="Banfield J.F."/>
        </authorList>
    </citation>
    <scope>NUCLEOTIDE SEQUENCE [LARGE SCALE GENOMIC DNA]</scope>
</reference>
<comment type="caution">
    <text evidence="8">The sequence shown here is derived from an EMBL/GenBank/DDBJ whole genome shotgun (WGS) entry which is preliminary data.</text>
</comment>
<evidence type="ECO:0000256" key="4">
    <source>
        <dbReference type="ARBA" id="ARBA00022989"/>
    </source>
</evidence>
<feature type="transmembrane region" description="Helical" evidence="6">
    <location>
        <begin position="110"/>
        <end position="131"/>
    </location>
</feature>
<keyword evidence="4 6" id="KW-1133">Transmembrane helix</keyword>